<feature type="transmembrane region" description="Helical" evidence="1">
    <location>
        <begin position="49"/>
        <end position="68"/>
    </location>
</feature>
<sequence>MVTFGNPPARHLRRKQDDQMKFFLLTGALAGFVTGLLCGLVAHRDGPTVLLEASVAAVVFGLLTRWWGSIWASGLRDSVAQRMAEAELHRKEAKQGRPAKT</sequence>
<proteinExistence type="predicted"/>
<gene>
    <name evidence="2" type="ORF">SDC9_150313</name>
</gene>
<organism evidence="2">
    <name type="scientific">bioreactor metagenome</name>
    <dbReference type="NCBI Taxonomy" id="1076179"/>
    <lineage>
        <taxon>unclassified sequences</taxon>
        <taxon>metagenomes</taxon>
        <taxon>ecological metagenomes</taxon>
    </lineage>
</organism>
<evidence type="ECO:0000256" key="1">
    <source>
        <dbReference type="SAM" id="Phobius"/>
    </source>
</evidence>
<protein>
    <submittedName>
        <fullName evidence="2">Uncharacterized protein</fullName>
    </submittedName>
</protein>
<evidence type="ECO:0000313" key="2">
    <source>
        <dbReference type="EMBL" id="MPN03090.1"/>
    </source>
</evidence>
<accession>A0A645EP10</accession>
<name>A0A645EP10_9ZZZZ</name>
<reference evidence="2" key="1">
    <citation type="submission" date="2019-08" db="EMBL/GenBank/DDBJ databases">
        <authorList>
            <person name="Kucharzyk K."/>
            <person name="Murdoch R.W."/>
            <person name="Higgins S."/>
            <person name="Loffler F."/>
        </authorList>
    </citation>
    <scope>NUCLEOTIDE SEQUENCE</scope>
</reference>
<keyword evidence="1" id="KW-1133">Transmembrane helix</keyword>
<dbReference type="AlphaFoldDB" id="A0A645EP10"/>
<comment type="caution">
    <text evidence="2">The sequence shown here is derived from an EMBL/GenBank/DDBJ whole genome shotgun (WGS) entry which is preliminary data.</text>
</comment>
<dbReference type="EMBL" id="VSSQ01049026">
    <property type="protein sequence ID" value="MPN03090.1"/>
    <property type="molecule type" value="Genomic_DNA"/>
</dbReference>
<keyword evidence="1" id="KW-0472">Membrane</keyword>
<feature type="transmembrane region" description="Helical" evidence="1">
    <location>
        <begin position="22"/>
        <end position="43"/>
    </location>
</feature>
<keyword evidence="1" id="KW-0812">Transmembrane</keyword>